<evidence type="ECO:0000313" key="2">
    <source>
        <dbReference type="EMBL" id="RPE67174.1"/>
    </source>
</evidence>
<sequence>MRYVKWTLIALIVLVVGGFIHYSLPQRDIVRVVGTNTERTTIPSNRAIFWSAGDPTRDVQYIQTVQANGKTMEYRNEDTGWGWPPYFKFDTSSLYTEATDAVSNKANPEWYSISHYGWRSELLSIFPNAIGIKPVAGPEDTSFPWVNTIILAFLGVLLLLIWRMWVQFRERTIDPLVEDAGDAWDAVDDRADALKDGARNKAQGIKNWFGSLRK</sequence>
<dbReference type="RefSeq" id="WP_123792652.1">
    <property type="nucleotide sequence ID" value="NZ_RKQK01000002.1"/>
</dbReference>
<dbReference type="EMBL" id="RKQK01000002">
    <property type="protein sequence ID" value="RPE67174.1"/>
    <property type="molecule type" value="Genomic_DNA"/>
</dbReference>
<reference evidence="2 3" key="1">
    <citation type="submission" date="2018-11" db="EMBL/GenBank/DDBJ databases">
        <title>Genomic Encyclopedia of Type Strains, Phase IV (KMG-IV): sequencing the most valuable type-strain genomes for metagenomic binning, comparative biology and taxonomic classification.</title>
        <authorList>
            <person name="Goeker M."/>
        </authorList>
    </citation>
    <scope>NUCLEOTIDE SEQUENCE [LARGE SCALE GENOMIC DNA]</scope>
    <source>
        <strain evidence="2 3">DSM 104731</strain>
    </source>
</reference>
<keyword evidence="1" id="KW-0812">Transmembrane</keyword>
<evidence type="ECO:0000313" key="3">
    <source>
        <dbReference type="Proteomes" id="UP000269689"/>
    </source>
</evidence>
<keyword evidence="1" id="KW-1133">Transmembrane helix</keyword>
<feature type="transmembrane region" description="Helical" evidence="1">
    <location>
        <begin position="143"/>
        <end position="162"/>
    </location>
</feature>
<keyword evidence="3" id="KW-1185">Reference proteome</keyword>
<protein>
    <submittedName>
        <fullName evidence="2">Uncharacterized protein DUF1523</fullName>
    </submittedName>
</protein>
<dbReference type="OrthoDB" id="5354324at2"/>
<dbReference type="Pfam" id="PF07509">
    <property type="entry name" value="DUF1523"/>
    <property type="match status" value="1"/>
</dbReference>
<comment type="caution">
    <text evidence="2">The sequence shown here is derived from an EMBL/GenBank/DDBJ whole genome shotgun (WGS) entry which is preliminary data.</text>
</comment>
<dbReference type="AlphaFoldDB" id="A0A3N4V2L5"/>
<proteinExistence type="predicted"/>
<evidence type="ECO:0000256" key="1">
    <source>
        <dbReference type="SAM" id="Phobius"/>
    </source>
</evidence>
<gene>
    <name evidence="2" type="ORF">EDD53_1578</name>
</gene>
<name>A0A3N4V2L5_9RHOB</name>
<accession>A0A3N4V2L5</accession>
<keyword evidence="1" id="KW-0472">Membrane</keyword>
<dbReference type="InterPro" id="IPR011088">
    <property type="entry name" value="Phage_phiNM3_A0EWY4"/>
</dbReference>
<dbReference type="Proteomes" id="UP000269689">
    <property type="component" value="Unassembled WGS sequence"/>
</dbReference>
<organism evidence="2 3">
    <name type="scientific">Pacificibacter maritimus</name>
    <dbReference type="NCBI Taxonomy" id="762213"/>
    <lineage>
        <taxon>Bacteria</taxon>
        <taxon>Pseudomonadati</taxon>
        <taxon>Pseudomonadota</taxon>
        <taxon>Alphaproteobacteria</taxon>
        <taxon>Rhodobacterales</taxon>
        <taxon>Roseobacteraceae</taxon>
        <taxon>Pacificibacter</taxon>
    </lineage>
</organism>